<accession>A0ABR7SMU3</accession>
<evidence type="ECO:0000259" key="5">
    <source>
        <dbReference type="Pfam" id="PF02278"/>
    </source>
</evidence>
<dbReference type="InterPro" id="IPR008929">
    <property type="entry name" value="Chondroitin_lyas"/>
</dbReference>
<dbReference type="PANTHER" id="PTHR38481">
    <property type="entry name" value="HYALURONATE LYASE"/>
    <property type="match status" value="1"/>
</dbReference>
<feature type="chain" id="PRO_5046894877" evidence="4">
    <location>
        <begin position="39"/>
        <end position="810"/>
    </location>
</feature>
<dbReference type="SUPFAM" id="SSF74650">
    <property type="entry name" value="Galactose mutarotase-like"/>
    <property type="match status" value="1"/>
</dbReference>
<name>A0ABR7SMU3_9ACTN</name>
<dbReference type="Gene3D" id="1.50.10.100">
    <property type="entry name" value="Chondroitin AC/alginate lyase"/>
    <property type="match status" value="1"/>
</dbReference>
<dbReference type="SUPFAM" id="SSF49863">
    <property type="entry name" value="Hyaluronate lyase-like, C-terminal domain"/>
    <property type="match status" value="1"/>
</dbReference>
<dbReference type="Gene3D" id="2.70.98.10">
    <property type="match status" value="1"/>
</dbReference>
<evidence type="ECO:0000313" key="8">
    <source>
        <dbReference type="EMBL" id="MBC9716806.1"/>
    </source>
</evidence>
<evidence type="ECO:0000313" key="9">
    <source>
        <dbReference type="Proteomes" id="UP000642284"/>
    </source>
</evidence>
<dbReference type="InterPro" id="IPR004103">
    <property type="entry name" value="Lyase_8_C"/>
</dbReference>
<dbReference type="Pfam" id="PF02278">
    <property type="entry name" value="Lyase_8"/>
    <property type="match status" value="1"/>
</dbReference>
<dbReference type="GO" id="GO:0016829">
    <property type="term" value="F:lyase activity"/>
    <property type="evidence" value="ECO:0007669"/>
    <property type="project" value="UniProtKB-KW"/>
</dbReference>
<gene>
    <name evidence="8" type="ORF">H9Y04_30160</name>
</gene>
<proteinExistence type="inferred from homology"/>
<dbReference type="InterPro" id="IPR011071">
    <property type="entry name" value="Lyase_8-like_C"/>
</dbReference>
<dbReference type="Pfam" id="PF02884">
    <property type="entry name" value="Lyase_8_C"/>
    <property type="match status" value="1"/>
</dbReference>
<protein>
    <submittedName>
        <fullName evidence="8">Polysaccharide lyase 8 family protein</fullName>
    </submittedName>
</protein>
<evidence type="ECO:0000259" key="6">
    <source>
        <dbReference type="Pfam" id="PF02884"/>
    </source>
</evidence>
<comment type="similarity">
    <text evidence="1">Belongs to the polysaccharide lyase 8 family.</text>
</comment>
<dbReference type="InterPro" id="IPR011013">
    <property type="entry name" value="Gal_mutarotase_sf_dom"/>
</dbReference>
<dbReference type="InterPro" id="IPR038970">
    <property type="entry name" value="Lyase_8"/>
</dbReference>
<keyword evidence="2 4" id="KW-0732">Signal</keyword>
<dbReference type="Pfam" id="PF08124">
    <property type="entry name" value="Lyase_8_N"/>
    <property type="match status" value="1"/>
</dbReference>
<evidence type="ECO:0000256" key="3">
    <source>
        <dbReference type="ARBA" id="ARBA00023239"/>
    </source>
</evidence>
<evidence type="ECO:0000256" key="4">
    <source>
        <dbReference type="SAM" id="SignalP"/>
    </source>
</evidence>
<dbReference type="InterPro" id="IPR006311">
    <property type="entry name" value="TAT_signal"/>
</dbReference>
<feature type="domain" description="Polysaccharide lyase family 8 C-terminal" evidence="6">
    <location>
        <begin position="702"/>
        <end position="765"/>
    </location>
</feature>
<dbReference type="Gene3D" id="2.60.220.10">
    <property type="entry name" value="Polysaccharide lyase family 8-like, C-terminal"/>
    <property type="match status" value="1"/>
</dbReference>
<dbReference type="InterPro" id="IPR003159">
    <property type="entry name" value="Lyase_8_central_dom"/>
</dbReference>
<dbReference type="Proteomes" id="UP000642284">
    <property type="component" value="Unassembled WGS sequence"/>
</dbReference>
<dbReference type="EMBL" id="JACTVJ010000016">
    <property type="protein sequence ID" value="MBC9716806.1"/>
    <property type="molecule type" value="Genomic_DNA"/>
</dbReference>
<keyword evidence="3 8" id="KW-0456">Lyase</keyword>
<feature type="signal peptide" evidence="4">
    <location>
        <begin position="1"/>
        <end position="38"/>
    </location>
</feature>
<reference evidence="8 9" key="1">
    <citation type="submission" date="2020-08" db="EMBL/GenBank/DDBJ databases">
        <title>Genemic of Streptomyces polyaspartic.</title>
        <authorList>
            <person name="Liu W."/>
        </authorList>
    </citation>
    <scope>NUCLEOTIDE SEQUENCE [LARGE SCALE GENOMIC DNA]</scope>
    <source>
        <strain evidence="8 9">TRM66268-LWL</strain>
    </source>
</reference>
<dbReference type="PROSITE" id="PS51318">
    <property type="entry name" value="TAT"/>
    <property type="match status" value="1"/>
</dbReference>
<dbReference type="SUPFAM" id="SSF48230">
    <property type="entry name" value="Chondroitin AC/alginate lyase"/>
    <property type="match status" value="1"/>
</dbReference>
<dbReference type="PANTHER" id="PTHR38481:SF1">
    <property type="entry name" value="HYALURONATE LYASE"/>
    <property type="match status" value="1"/>
</dbReference>
<feature type="domain" description="Polysaccharide lyase 8 N-terminal alpha-helical" evidence="7">
    <location>
        <begin position="62"/>
        <end position="383"/>
    </location>
</feature>
<feature type="domain" description="Polysaccharide lyase family 8 central" evidence="5">
    <location>
        <begin position="426"/>
        <end position="687"/>
    </location>
</feature>
<comment type="caution">
    <text evidence="8">The sequence shown here is derived from an EMBL/GenBank/DDBJ whole genome shotgun (WGS) entry which is preliminary data.</text>
</comment>
<evidence type="ECO:0000259" key="7">
    <source>
        <dbReference type="Pfam" id="PF08124"/>
    </source>
</evidence>
<sequence>MPQPSHISRRRILGASGVGGLLLSASAAGLLSAPHAAAADDTGAGVNADAFDTLLQRAEELITGGSFNAADPDFAAAVDRLDTTAAELWATMDRSAGRTFLWADMAPVTDPDMFGQSYPRLATLASAWKVPGTSLSGREDVAQAVIGGLRFLYDRAYNPTATRTGNWWFWEIGAPRGLLDTCVLMRTKLPAADLTAYLATVAKWCPNPDRRVSYAGVETGANRSDKSVIVALHGLLARDAAKVAQGRDGLSDVAGSGANSLFTYVTSGDGFYADGSFIQHNYVAYTGAYGQVMLSGLAYILALLAGSQWAVTDPDVTVIHNAVERSFAPFVFEGLMMDSQNGRSVSRWKTPDSDKGARVISGILLLAQTAPAAYAARWRALAKGWIQRNKTTPYLDGASIPQVARARSVLDNTAIVPTAPLTGAFAFPGMDRMVHRRPTWALSLGMSSARVSAYECGNFENKHGWYQGDGVTYLYTAGDLGQFGDSFWATVDPYRLPGTTVDTRTRAKIGDANGTKTFQPTNLTAGGATLGGRFGAAAMKLVADGSTLTAKKVWFTLDDTVIALGTDITSTDGRTIETIVENRNLHRSGTNALTVDGAVQPGTQGWTKTFTGSRWAHLAGTGGYVFLGGASVRALRHERTGTWAAINTGKDTGGTDDPVTRRYLTLWLDHGASPTATAYSYALLPNATAAQTSQWAASQPVRIVANKKEVQAIEASGQGLLAAHFWHPGSADGLTSSAPATVLVRKHSAGISVAVAETSRAYDTVRIELPYAASRVVSADSTVSVTTGSRPVVTVATGGSRGRTHVVELA</sequence>
<evidence type="ECO:0000256" key="1">
    <source>
        <dbReference type="ARBA" id="ARBA00006699"/>
    </source>
</evidence>
<dbReference type="InterPro" id="IPR012970">
    <property type="entry name" value="Lyase_8_alpha_N"/>
</dbReference>
<dbReference type="InterPro" id="IPR014718">
    <property type="entry name" value="GH-type_carb-bd"/>
</dbReference>
<keyword evidence="9" id="KW-1185">Reference proteome</keyword>
<organism evidence="8 9">
    <name type="scientific">Streptomyces polyasparticus</name>
    <dbReference type="NCBI Taxonomy" id="2767826"/>
    <lineage>
        <taxon>Bacteria</taxon>
        <taxon>Bacillati</taxon>
        <taxon>Actinomycetota</taxon>
        <taxon>Actinomycetes</taxon>
        <taxon>Kitasatosporales</taxon>
        <taxon>Streptomycetaceae</taxon>
        <taxon>Streptomyces</taxon>
    </lineage>
</organism>
<evidence type="ECO:0000256" key="2">
    <source>
        <dbReference type="ARBA" id="ARBA00022729"/>
    </source>
</evidence>
<dbReference type="CDD" id="cd01083">
    <property type="entry name" value="GAG_Lyase"/>
    <property type="match status" value="1"/>
</dbReference>